<name>A0AAU9JI74_9CILI</name>
<dbReference type="InterPro" id="IPR029760">
    <property type="entry name" value="GPX_CS"/>
</dbReference>
<sequence>MGCGNIRLPPLTQDSIYDFSMKDIEGNTISLSKYQGNVLIITNVASGCGLTKRTYLELNELYNKYKARGLAILAFPCNQFFCGEPGSSADIKDAVKHSLRVDFDLFEKIDVNGECACEMFRFLREKSSLKGCKIGWNFGKFIINKRGKIVNYHGPRKMPSSFESEIIKLLDEQN</sequence>
<dbReference type="InterPro" id="IPR029759">
    <property type="entry name" value="GPX_AS"/>
</dbReference>
<dbReference type="Pfam" id="PF00255">
    <property type="entry name" value="GSHPx"/>
    <property type="match status" value="1"/>
</dbReference>
<feature type="domain" description="Thioredoxin" evidence="6">
    <location>
        <begin position="10"/>
        <end position="171"/>
    </location>
</feature>
<dbReference type="Proteomes" id="UP001162131">
    <property type="component" value="Unassembled WGS sequence"/>
</dbReference>
<dbReference type="PROSITE" id="PS00763">
    <property type="entry name" value="GLUTATHIONE_PEROXID_2"/>
    <property type="match status" value="1"/>
</dbReference>
<dbReference type="PANTHER" id="PTHR11592">
    <property type="entry name" value="GLUTATHIONE PEROXIDASE"/>
    <property type="match status" value="1"/>
</dbReference>
<evidence type="ECO:0000256" key="2">
    <source>
        <dbReference type="ARBA" id="ARBA00022559"/>
    </source>
</evidence>
<comment type="similarity">
    <text evidence="1 5">Belongs to the glutathione peroxidase family.</text>
</comment>
<evidence type="ECO:0000256" key="5">
    <source>
        <dbReference type="RuleBase" id="RU000499"/>
    </source>
</evidence>
<evidence type="ECO:0000256" key="1">
    <source>
        <dbReference type="ARBA" id="ARBA00006926"/>
    </source>
</evidence>
<dbReference type="CDD" id="cd00340">
    <property type="entry name" value="GSH_Peroxidase"/>
    <property type="match status" value="1"/>
</dbReference>
<evidence type="ECO:0000256" key="3">
    <source>
        <dbReference type="ARBA" id="ARBA00023002"/>
    </source>
</evidence>
<keyword evidence="2 5" id="KW-0575">Peroxidase</keyword>
<dbReference type="EMBL" id="CAJZBQ010000038">
    <property type="protein sequence ID" value="CAG9325371.1"/>
    <property type="molecule type" value="Genomic_DNA"/>
</dbReference>
<feature type="active site" evidence="4">
    <location>
        <position position="48"/>
    </location>
</feature>
<reference evidence="7" key="1">
    <citation type="submission" date="2021-09" db="EMBL/GenBank/DDBJ databases">
        <authorList>
            <consortium name="AG Swart"/>
            <person name="Singh M."/>
            <person name="Singh A."/>
            <person name="Seah K."/>
            <person name="Emmerich C."/>
        </authorList>
    </citation>
    <scope>NUCLEOTIDE SEQUENCE</scope>
    <source>
        <strain evidence="7">ATCC30299</strain>
    </source>
</reference>
<proteinExistence type="inferred from homology"/>
<dbReference type="PROSITE" id="PS00460">
    <property type="entry name" value="GLUTATHIONE_PEROXID_1"/>
    <property type="match status" value="1"/>
</dbReference>
<dbReference type="PANTHER" id="PTHR11592:SF78">
    <property type="entry name" value="GLUTATHIONE PEROXIDASE"/>
    <property type="match status" value="1"/>
</dbReference>
<protein>
    <recommendedName>
        <fullName evidence="5">Glutathione peroxidase</fullName>
    </recommendedName>
</protein>
<dbReference type="InterPro" id="IPR013766">
    <property type="entry name" value="Thioredoxin_domain"/>
</dbReference>
<dbReference type="PROSITE" id="PS51355">
    <property type="entry name" value="GLUTATHIONE_PEROXID_3"/>
    <property type="match status" value="1"/>
</dbReference>
<dbReference type="SUPFAM" id="SSF52833">
    <property type="entry name" value="Thioredoxin-like"/>
    <property type="match status" value="1"/>
</dbReference>
<evidence type="ECO:0000313" key="8">
    <source>
        <dbReference type="Proteomes" id="UP001162131"/>
    </source>
</evidence>
<dbReference type="PIRSF" id="PIRSF000303">
    <property type="entry name" value="Glutathion_perox"/>
    <property type="match status" value="1"/>
</dbReference>
<evidence type="ECO:0000256" key="4">
    <source>
        <dbReference type="PIRSR" id="PIRSR000303-1"/>
    </source>
</evidence>
<evidence type="ECO:0000259" key="6">
    <source>
        <dbReference type="PROSITE" id="PS51352"/>
    </source>
</evidence>
<keyword evidence="3 5" id="KW-0560">Oxidoreductase</keyword>
<accession>A0AAU9JI74</accession>
<evidence type="ECO:0000313" key="7">
    <source>
        <dbReference type="EMBL" id="CAG9325371.1"/>
    </source>
</evidence>
<dbReference type="FunFam" id="3.40.30.10:FF:000025">
    <property type="entry name" value="Glutathione peroxidase"/>
    <property type="match status" value="1"/>
</dbReference>
<dbReference type="GO" id="GO:0006979">
    <property type="term" value="P:response to oxidative stress"/>
    <property type="evidence" value="ECO:0007669"/>
    <property type="project" value="InterPro"/>
</dbReference>
<organism evidence="7 8">
    <name type="scientific">Blepharisma stoltei</name>
    <dbReference type="NCBI Taxonomy" id="1481888"/>
    <lineage>
        <taxon>Eukaryota</taxon>
        <taxon>Sar</taxon>
        <taxon>Alveolata</taxon>
        <taxon>Ciliophora</taxon>
        <taxon>Postciliodesmatophora</taxon>
        <taxon>Heterotrichea</taxon>
        <taxon>Heterotrichida</taxon>
        <taxon>Blepharismidae</taxon>
        <taxon>Blepharisma</taxon>
    </lineage>
</organism>
<dbReference type="PROSITE" id="PS51352">
    <property type="entry name" value="THIOREDOXIN_2"/>
    <property type="match status" value="1"/>
</dbReference>
<gene>
    <name evidence="7" type="ORF">BSTOLATCC_MIC38630</name>
</gene>
<dbReference type="AlphaFoldDB" id="A0AAU9JI74"/>
<dbReference type="InterPro" id="IPR000889">
    <property type="entry name" value="Glutathione_peroxidase"/>
</dbReference>
<dbReference type="InterPro" id="IPR036249">
    <property type="entry name" value="Thioredoxin-like_sf"/>
</dbReference>
<dbReference type="GO" id="GO:0004601">
    <property type="term" value="F:peroxidase activity"/>
    <property type="evidence" value="ECO:0007669"/>
    <property type="project" value="UniProtKB-KW"/>
</dbReference>
<comment type="caution">
    <text evidence="7">The sequence shown here is derived from an EMBL/GenBank/DDBJ whole genome shotgun (WGS) entry which is preliminary data.</text>
</comment>
<dbReference type="PRINTS" id="PR01011">
    <property type="entry name" value="GLUTPROXDASE"/>
</dbReference>
<dbReference type="Gene3D" id="3.40.30.10">
    <property type="entry name" value="Glutaredoxin"/>
    <property type="match status" value="1"/>
</dbReference>
<keyword evidence="8" id="KW-1185">Reference proteome</keyword>